<dbReference type="AlphaFoldDB" id="C9RS43"/>
<dbReference type="Proteomes" id="UP000001497">
    <property type="component" value="Chromosome"/>
</dbReference>
<proteinExistence type="predicted"/>
<sequence length="181" mass="20473">MSSERVYFFSEDVNVSCSECGKQATFSVDFDEVAGDLRLNFVKVRTSIPPSETCPHCGNEVEVDVSYWRREFYCKNKKGKEICRYFFLWPSDNSAGCSVDGLLSLYETFAIDHPEDLALDSSSALELVDLLYKTTRDEALLPVKESLKNGGDVESLIPELKRIIDSHDDVLKDAYLSQFPD</sequence>
<dbReference type="RefSeq" id="WP_014546453.1">
    <property type="nucleotide sequence ID" value="NC_013410.1"/>
</dbReference>
<evidence type="ECO:0000313" key="4">
    <source>
        <dbReference type="Proteomes" id="UP000001497"/>
    </source>
</evidence>
<name>C9RS43_FIBSS</name>
<dbReference type="HOGENOM" id="CLU_1486958_0_0_0"/>
<gene>
    <name evidence="1" type="ordered locus">Fisuc_1786</name>
    <name evidence="2" type="ordered locus">FSU_2286</name>
</gene>
<evidence type="ECO:0000313" key="2">
    <source>
        <dbReference type="EMBL" id="ADL25310.1"/>
    </source>
</evidence>
<dbReference type="KEGG" id="fsu:Fisuc_1786"/>
<dbReference type="EMBL" id="CP001792">
    <property type="protein sequence ID" value="ACX75379.1"/>
    <property type="molecule type" value="Genomic_DNA"/>
</dbReference>
<accession>C9RS43</accession>
<evidence type="ECO:0000313" key="1">
    <source>
        <dbReference type="EMBL" id="ACX75379.1"/>
    </source>
</evidence>
<dbReference type="OrthoDB" id="9809344at2"/>
<protein>
    <submittedName>
        <fullName evidence="2">Uncharacterized protein</fullName>
    </submittedName>
</protein>
<dbReference type="KEGG" id="fsc:FSU_2286"/>
<dbReference type="EMBL" id="CP002158">
    <property type="protein sequence ID" value="ADL25310.1"/>
    <property type="molecule type" value="Genomic_DNA"/>
</dbReference>
<dbReference type="Proteomes" id="UP000000517">
    <property type="component" value="Chromosome"/>
</dbReference>
<reference evidence="2" key="3">
    <citation type="submission" date="2010-08" db="EMBL/GenBank/DDBJ databases">
        <authorList>
            <person name="Durkin A.S."/>
            <person name="Nelson K.E."/>
            <person name="Morrison M."/>
            <person name="Forsberg C.W."/>
            <person name="Wilson D.B."/>
            <person name="Russell J.B."/>
            <person name="Cann I.K.O."/>
            <person name="Mackie R.I."/>
            <person name="White B.A."/>
        </authorList>
    </citation>
    <scope>NUCLEOTIDE SEQUENCE</scope>
    <source>
        <strain evidence="2">S85</strain>
    </source>
</reference>
<keyword evidence="4" id="KW-1185">Reference proteome</keyword>
<evidence type="ECO:0000313" key="3">
    <source>
        <dbReference type="Proteomes" id="UP000000517"/>
    </source>
</evidence>
<reference evidence="1 4" key="1">
    <citation type="submission" date="2009-10" db="EMBL/GenBank/DDBJ databases">
        <title>Complete sequence of Fibrobacter succinogenes subsp. succinogenes S85.</title>
        <authorList>
            <consortium name="US DOE Joint Genome Institute"/>
            <person name="Lucas S."/>
            <person name="Copeland A."/>
            <person name="Lapidus A."/>
            <person name="Glavina del Rio T."/>
            <person name="Tice H."/>
            <person name="Bruce D."/>
            <person name="Goodwin L."/>
            <person name="Pitluck S."/>
            <person name="Chertkov O."/>
            <person name="Detter J.C."/>
            <person name="Han C."/>
            <person name="Tapia R."/>
            <person name="Larimer F."/>
            <person name="Land M."/>
            <person name="Hauser L."/>
            <person name="Kyrpides N."/>
            <person name="Mikhailova N."/>
            <person name="Weimer P.J."/>
            <person name="Stevenson D.M."/>
            <person name="Boyum J."/>
            <person name="Brumm P.I."/>
            <person name="Mead D."/>
        </authorList>
    </citation>
    <scope>NUCLEOTIDE SEQUENCE [LARGE SCALE GENOMIC DNA]</scope>
    <source>
        <strain evidence="4">ATCC 19169 / S85</strain>
        <strain evidence="1">S85</strain>
    </source>
</reference>
<dbReference type="STRING" id="59374.FSU_2286"/>
<reference evidence="3" key="2">
    <citation type="submission" date="2010-08" db="EMBL/GenBank/DDBJ databases">
        <title>Complete sequence of Fibrobacter succinogenes subsp. succinogenes S85.</title>
        <authorList>
            <person name="Durkin A.S."/>
            <person name="Nelson K.E."/>
            <person name="Morrison M."/>
            <person name="Forsberg C.W."/>
            <person name="Wilson D.B."/>
            <person name="Russell J.B."/>
            <person name="Cann I.K.O."/>
            <person name="Mackie R.I."/>
            <person name="White B.A."/>
        </authorList>
    </citation>
    <scope>NUCLEOTIDE SEQUENCE [LARGE SCALE GENOMIC DNA]</scope>
    <source>
        <strain evidence="3">ATCC 19169 / S85</strain>
    </source>
</reference>
<organism evidence="2 3">
    <name type="scientific">Fibrobacter succinogenes (strain ATCC 19169 / S85)</name>
    <dbReference type="NCBI Taxonomy" id="59374"/>
    <lineage>
        <taxon>Bacteria</taxon>
        <taxon>Pseudomonadati</taxon>
        <taxon>Fibrobacterota</taxon>
        <taxon>Fibrobacteria</taxon>
        <taxon>Fibrobacterales</taxon>
        <taxon>Fibrobacteraceae</taxon>
        <taxon>Fibrobacter</taxon>
    </lineage>
</organism>